<name>A0A834RHK3_SARSC</name>
<evidence type="ECO:0000313" key="3">
    <source>
        <dbReference type="EMBL" id="KAF7493568.1"/>
    </source>
</evidence>
<dbReference type="Proteomes" id="UP000070412">
    <property type="component" value="Unassembled WGS sequence"/>
</dbReference>
<evidence type="ECO:0000256" key="1">
    <source>
        <dbReference type="SAM" id="MobiDB-lite"/>
    </source>
</evidence>
<organism evidence="3">
    <name type="scientific">Sarcoptes scabiei</name>
    <name type="common">Itch mite</name>
    <name type="synonym">Acarus scabiei</name>
    <dbReference type="NCBI Taxonomy" id="52283"/>
    <lineage>
        <taxon>Eukaryota</taxon>
        <taxon>Metazoa</taxon>
        <taxon>Ecdysozoa</taxon>
        <taxon>Arthropoda</taxon>
        <taxon>Chelicerata</taxon>
        <taxon>Arachnida</taxon>
        <taxon>Acari</taxon>
        <taxon>Acariformes</taxon>
        <taxon>Sarcoptiformes</taxon>
        <taxon>Astigmata</taxon>
        <taxon>Psoroptidia</taxon>
        <taxon>Sarcoptoidea</taxon>
        <taxon>Sarcoptidae</taxon>
        <taxon>Sarcoptinae</taxon>
        <taxon>Sarcoptes</taxon>
    </lineage>
</organism>
<feature type="compositionally biased region" description="Polar residues" evidence="1">
    <location>
        <begin position="336"/>
        <end position="350"/>
    </location>
</feature>
<feature type="compositionally biased region" description="Low complexity" evidence="1">
    <location>
        <begin position="278"/>
        <end position="299"/>
    </location>
</feature>
<protein>
    <submittedName>
        <fullName evidence="3 4">Uncharacterized protein</fullName>
    </submittedName>
</protein>
<feature type="chain" id="PRO_5038259405" evidence="2">
    <location>
        <begin position="33"/>
        <end position="356"/>
    </location>
</feature>
<keyword evidence="2" id="KW-0732">Signal</keyword>
<reference evidence="5" key="1">
    <citation type="journal article" date="2020" name="PLoS Negl. Trop. Dis.">
        <title>High-quality nuclear genome for Sarcoptes scabiei-A critical resource for a neglected parasite.</title>
        <authorList>
            <person name="Korhonen P.K."/>
            <person name="Gasser R.B."/>
            <person name="Ma G."/>
            <person name="Wang T."/>
            <person name="Stroehlein A.J."/>
            <person name="Young N.D."/>
            <person name="Ang C.S."/>
            <person name="Fernando D.D."/>
            <person name="Lu H.C."/>
            <person name="Taylor S."/>
            <person name="Reynolds S.L."/>
            <person name="Mofiz E."/>
            <person name="Najaraj S.H."/>
            <person name="Gowda H."/>
            <person name="Madugundu A."/>
            <person name="Renuse S."/>
            <person name="Holt D."/>
            <person name="Pandey A."/>
            <person name="Papenfuss A.T."/>
            <person name="Fischer K."/>
        </authorList>
    </citation>
    <scope>NUCLEOTIDE SEQUENCE [LARGE SCALE GENOMIC DNA]</scope>
</reference>
<proteinExistence type="predicted"/>
<feature type="signal peptide" evidence="2">
    <location>
        <begin position="1"/>
        <end position="32"/>
    </location>
</feature>
<keyword evidence="5" id="KW-1185">Reference proteome</keyword>
<dbReference type="EMBL" id="WVUK01000055">
    <property type="protein sequence ID" value="KAF7493568.1"/>
    <property type="molecule type" value="Genomic_DNA"/>
</dbReference>
<evidence type="ECO:0000256" key="2">
    <source>
        <dbReference type="SAM" id="SignalP"/>
    </source>
</evidence>
<evidence type="ECO:0000313" key="5">
    <source>
        <dbReference type="Proteomes" id="UP000070412"/>
    </source>
</evidence>
<evidence type="ECO:0000313" key="4">
    <source>
        <dbReference type="EnsemblMetazoa" id="KAF7493568.1"/>
    </source>
</evidence>
<dbReference type="AlphaFoldDB" id="A0A834RHK3"/>
<gene>
    <name evidence="3" type="ORF">SSS_2527</name>
</gene>
<reference evidence="3" key="2">
    <citation type="submission" date="2020-01" db="EMBL/GenBank/DDBJ databases">
        <authorList>
            <person name="Korhonen P.K.K."/>
            <person name="Guangxu M.G."/>
            <person name="Wang T.W."/>
            <person name="Stroehlein A.J.S."/>
            <person name="Young N.D."/>
            <person name="Ang C.-S.A."/>
            <person name="Fernando D.W.F."/>
            <person name="Lu H.L."/>
            <person name="Taylor S.T."/>
            <person name="Ehtesham M.E.M."/>
            <person name="Najaraj S.H.N."/>
            <person name="Harsha G.H.G."/>
            <person name="Madugundu A.M."/>
            <person name="Renuse S.R."/>
            <person name="Holt D.H."/>
            <person name="Pandey A.P."/>
            <person name="Papenfuss A.P."/>
            <person name="Gasser R.B.G."/>
            <person name="Fischer K.F."/>
        </authorList>
    </citation>
    <scope>NUCLEOTIDE SEQUENCE</scope>
    <source>
        <strain evidence="3">SSS_KF_BRIS2020</strain>
    </source>
</reference>
<accession>A0A834RHK3</accession>
<sequence>MLKLPSSFSMIHIVEFLSISLLFLTLISSARSTRIKIGPKAWAYQIDLNQGNQMRQEFSDKNGVTNGFYQFRTGNQTKKLMYTIDPNRKEPDIVFNVVNVDHSNGLMMNDCNQFPNQSNVIILFVFCIYYSILIKLSNVYPIPIPELILQMTFDSIDSSDEDFKGHVTLKVANSSYNINFASGDRSNSREEVLSPNGLLYGRYNFMTKNNPQKIVINYKFNSTATDPTFEVSLFKSSILNDLEREQDRDSFDAIYHNHPNANLRNAYHRTSPYAPGGSSSLSSPSSISSNSLRSQDQSRASMNEKYRSQHPQLFNYRFVQQDRDTRPPSSSSSSPLFQQRNTVPSWYFNRNKSDEQ</sequence>
<feature type="region of interest" description="Disordered" evidence="1">
    <location>
        <begin position="263"/>
        <end position="356"/>
    </location>
</feature>
<reference evidence="4" key="3">
    <citation type="submission" date="2022-06" db="UniProtKB">
        <authorList>
            <consortium name="EnsemblMetazoa"/>
        </authorList>
    </citation>
    <scope>IDENTIFICATION</scope>
</reference>
<dbReference type="OrthoDB" id="6510469at2759"/>
<dbReference type="EnsemblMetazoa" id="SSS_2527s_mrna">
    <property type="protein sequence ID" value="KAF7493568.1"/>
    <property type="gene ID" value="SSS_2527"/>
</dbReference>